<proteinExistence type="predicted"/>
<organism evidence="3 4">
    <name type="scientific">Perspicuibacillus lycopersici</name>
    <dbReference type="NCBI Taxonomy" id="1325689"/>
    <lineage>
        <taxon>Bacteria</taxon>
        <taxon>Bacillati</taxon>
        <taxon>Bacillota</taxon>
        <taxon>Bacilli</taxon>
        <taxon>Bacillales</taxon>
        <taxon>Bacillaceae</taxon>
        <taxon>Perspicuibacillus</taxon>
    </lineage>
</organism>
<dbReference type="Proteomes" id="UP001209318">
    <property type="component" value="Unassembled WGS sequence"/>
</dbReference>
<accession>A0AAE3IV88</accession>
<gene>
    <name evidence="3" type="ORF">OEV98_14935</name>
</gene>
<dbReference type="RefSeq" id="WP_263074158.1">
    <property type="nucleotide sequence ID" value="NZ_JAOUSF010000005.1"/>
</dbReference>
<protein>
    <submittedName>
        <fullName evidence="3">DUF4111 domain-containing protein</fullName>
    </submittedName>
</protein>
<keyword evidence="1" id="KW-0808">Transferase</keyword>
<evidence type="ECO:0000259" key="2">
    <source>
        <dbReference type="Pfam" id="PF13427"/>
    </source>
</evidence>
<sequence length="193" mass="22693">MWDDFGKLFNKETNDPDKYVIFNNGKLTFGEYYNFNPVTWWIMKQSGISLIGPNPKNIAFSIEPQQLRAYVHENMNSYWANRMIAVEKHMEELVDLPIEHLNEEIEWTVLGLLRQFYTLKESAIISKLDAGSYGLQHLPQEWHPIIKEAMDIREGKQARDNRSFRERILSLLTFANYLINYCNNSKANQVNSN</sequence>
<dbReference type="EMBL" id="JAOUSF010000005">
    <property type="protein sequence ID" value="MCU9614837.1"/>
    <property type="molecule type" value="Genomic_DNA"/>
</dbReference>
<dbReference type="InterPro" id="IPR025184">
    <property type="entry name" value="AadA_C"/>
</dbReference>
<name>A0AAE3IV88_9BACI</name>
<keyword evidence="4" id="KW-1185">Reference proteome</keyword>
<evidence type="ECO:0000313" key="4">
    <source>
        <dbReference type="Proteomes" id="UP001209318"/>
    </source>
</evidence>
<evidence type="ECO:0000256" key="1">
    <source>
        <dbReference type="ARBA" id="ARBA00022679"/>
    </source>
</evidence>
<dbReference type="AlphaFoldDB" id="A0AAE3IV88"/>
<feature type="domain" description="Adenylyltransferase AadA C-terminal" evidence="2">
    <location>
        <begin position="98"/>
        <end position="169"/>
    </location>
</feature>
<dbReference type="Pfam" id="PF13427">
    <property type="entry name" value="AadA_C"/>
    <property type="match status" value="1"/>
</dbReference>
<comment type="caution">
    <text evidence="3">The sequence shown here is derived from an EMBL/GenBank/DDBJ whole genome shotgun (WGS) entry which is preliminary data.</text>
</comment>
<evidence type="ECO:0000313" key="3">
    <source>
        <dbReference type="EMBL" id="MCU9614837.1"/>
    </source>
</evidence>
<dbReference type="GO" id="GO:0016740">
    <property type="term" value="F:transferase activity"/>
    <property type="evidence" value="ECO:0007669"/>
    <property type="project" value="UniProtKB-KW"/>
</dbReference>
<reference evidence="3" key="1">
    <citation type="submission" date="2022-10" db="EMBL/GenBank/DDBJ databases">
        <title>Description of Fervidibacillus gen. nov. in the family Fervidibacillaceae fam. nov. with two species, Fervidibacillus albus sp. nov., and Fervidibacillus halotolerans sp. nov., isolated from tidal flat sediments.</title>
        <authorList>
            <person name="Kwon K.K."/>
            <person name="Yang S.-H."/>
        </authorList>
    </citation>
    <scope>NUCLEOTIDE SEQUENCE</scope>
    <source>
        <strain evidence="3">JCM 19140</strain>
    </source>
</reference>